<evidence type="ECO:0000313" key="1">
    <source>
        <dbReference type="EMBL" id="UTC29843.1"/>
    </source>
</evidence>
<organism evidence="1 2">
    <name type="scientific">Brevundimonas phage vB_BgoS-Bajun</name>
    <dbReference type="NCBI Taxonomy" id="2948594"/>
    <lineage>
        <taxon>Viruses</taxon>
        <taxon>Duplodnaviria</taxon>
        <taxon>Heunggongvirae</taxon>
        <taxon>Uroviricota</taxon>
        <taxon>Caudoviricetes</taxon>
        <taxon>Dolichocephalovirinae</taxon>
    </lineage>
</organism>
<dbReference type="Proteomes" id="UP001057427">
    <property type="component" value="Segment"/>
</dbReference>
<dbReference type="EMBL" id="ON529858">
    <property type="protein sequence ID" value="UTC29843.1"/>
    <property type="molecule type" value="Genomic_DNA"/>
</dbReference>
<evidence type="ECO:0000313" key="2">
    <source>
        <dbReference type="Proteomes" id="UP001057427"/>
    </source>
</evidence>
<sequence length="265" mass="29836">MSTTHYQPTTVVGEENGHAVVAKDGPAYRVTDEDVNMAAAAARLFLKEGAAPNNKTLAAQLSRTLLHILDERVDPRRQFISPEVMTASGQYFDFERPEAFDWSIDDIAHGLSMQCRFTGHTGVFYSTAQHSCLASDLAAPEFKFEALMHDGHESFLGDMATPLKILCPDYRRVEDRAEAALRARYNLPAKMSPEVKKIDTLMLGWEKRDLMVPSDGEQWSMLAGVVPPQHKIIAWSPEWSKAAFLHRFRLEFPLHMERVARSFSA</sequence>
<protein>
    <submittedName>
        <fullName evidence="1">Uncharacterized protein</fullName>
    </submittedName>
</protein>
<keyword evidence="2" id="KW-1185">Reference proteome</keyword>
<gene>
    <name evidence="1" type="ORF">BAJUN_02130</name>
</gene>
<accession>A0A9E7N4P9</accession>
<dbReference type="SUPFAM" id="SSF109604">
    <property type="entry name" value="HD-domain/PDEase-like"/>
    <property type="match status" value="1"/>
</dbReference>
<name>A0A9E7N4P9_9CAUD</name>
<reference evidence="1" key="1">
    <citation type="submission" date="2022-05" db="EMBL/GenBank/DDBJ databases">
        <authorList>
            <person name="Friedrich I."/>
            <person name="Poehlein A."/>
            <person name="Schneider D."/>
            <person name="Hertel R."/>
            <person name="Daniel R."/>
        </authorList>
    </citation>
    <scope>NUCLEOTIDE SEQUENCE</scope>
</reference>
<dbReference type="Gene3D" id="1.10.3210.10">
    <property type="entry name" value="Hypothetical protein af1432"/>
    <property type="match status" value="1"/>
</dbReference>
<proteinExistence type="predicted"/>